<proteinExistence type="predicted"/>
<keyword evidence="3" id="KW-1185">Reference proteome</keyword>
<organism evidence="2 3">
    <name type="scientific">Neolentinus lepideus HHB14362 ss-1</name>
    <dbReference type="NCBI Taxonomy" id="1314782"/>
    <lineage>
        <taxon>Eukaryota</taxon>
        <taxon>Fungi</taxon>
        <taxon>Dikarya</taxon>
        <taxon>Basidiomycota</taxon>
        <taxon>Agaricomycotina</taxon>
        <taxon>Agaricomycetes</taxon>
        <taxon>Gloeophyllales</taxon>
        <taxon>Gloeophyllaceae</taxon>
        <taxon>Neolentinus</taxon>
    </lineage>
</organism>
<accession>A0A165NR43</accession>
<keyword evidence="1" id="KW-0175">Coiled coil</keyword>
<protein>
    <submittedName>
        <fullName evidence="2">Uncharacterized protein</fullName>
    </submittedName>
</protein>
<dbReference type="EMBL" id="KV425628">
    <property type="protein sequence ID" value="KZT19987.1"/>
    <property type="molecule type" value="Genomic_DNA"/>
</dbReference>
<dbReference type="OrthoDB" id="10672059at2759"/>
<feature type="coiled-coil region" evidence="1">
    <location>
        <begin position="142"/>
        <end position="169"/>
    </location>
</feature>
<reference evidence="2 3" key="1">
    <citation type="journal article" date="2016" name="Mol. Biol. Evol.">
        <title>Comparative Genomics of Early-Diverging Mushroom-Forming Fungi Provides Insights into the Origins of Lignocellulose Decay Capabilities.</title>
        <authorList>
            <person name="Nagy L.G."/>
            <person name="Riley R."/>
            <person name="Tritt A."/>
            <person name="Adam C."/>
            <person name="Daum C."/>
            <person name="Floudas D."/>
            <person name="Sun H."/>
            <person name="Yadav J.S."/>
            <person name="Pangilinan J."/>
            <person name="Larsson K.H."/>
            <person name="Matsuura K."/>
            <person name="Barry K."/>
            <person name="Labutti K."/>
            <person name="Kuo R."/>
            <person name="Ohm R.A."/>
            <person name="Bhattacharya S.S."/>
            <person name="Shirouzu T."/>
            <person name="Yoshinaga Y."/>
            <person name="Martin F.M."/>
            <person name="Grigoriev I.V."/>
            <person name="Hibbett D.S."/>
        </authorList>
    </citation>
    <scope>NUCLEOTIDE SEQUENCE [LARGE SCALE GENOMIC DNA]</scope>
    <source>
        <strain evidence="2 3">HHB14362 ss-1</strain>
    </source>
</reference>
<name>A0A165NR43_9AGAM</name>
<evidence type="ECO:0000313" key="2">
    <source>
        <dbReference type="EMBL" id="KZT19987.1"/>
    </source>
</evidence>
<dbReference type="InParanoid" id="A0A165NR43"/>
<dbReference type="AlphaFoldDB" id="A0A165NR43"/>
<evidence type="ECO:0000313" key="3">
    <source>
        <dbReference type="Proteomes" id="UP000076761"/>
    </source>
</evidence>
<dbReference type="Proteomes" id="UP000076761">
    <property type="component" value="Unassembled WGS sequence"/>
</dbReference>
<gene>
    <name evidence="2" type="ORF">NEOLEDRAFT_1141296</name>
</gene>
<sequence>MFFCAQTLQAVQNEFNTVKTATDFYPTTSSSKVDLITSRMPTLIRRLSHKKQPSVEVSVSSSVEPVQAIISASSISNHSTCVTDAENCVKCTSLSAHRPSVPLPPVTCAPAPSASTGMERITQDKAVGWKMKNPLRKEYDILEQTVLEIQKLEEIVEESKRCHEEWRAKWRELMNQSLDDFSDEEDIMKARNRLRSTSPESDSTDSSTIIDVSFSSTSTAYASPQIGSSDKLIEKSFCP</sequence>
<evidence type="ECO:0000256" key="1">
    <source>
        <dbReference type="SAM" id="Coils"/>
    </source>
</evidence>